<protein>
    <submittedName>
        <fullName evidence="2">Uncharacterized protein</fullName>
    </submittedName>
</protein>
<name>A0A6C0AX53_9ZZZZ</name>
<reference evidence="2" key="1">
    <citation type="journal article" date="2020" name="Nature">
        <title>Giant virus diversity and host interactions through global metagenomics.</title>
        <authorList>
            <person name="Schulz F."/>
            <person name="Roux S."/>
            <person name="Paez-Espino D."/>
            <person name="Jungbluth S."/>
            <person name="Walsh D.A."/>
            <person name="Denef V.J."/>
            <person name="McMahon K.D."/>
            <person name="Konstantinidis K.T."/>
            <person name="Eloe-Fadrosh E.A."/>
            <person name="Kyrpides N.C."/>
            <person name="Woyke T."/>
        </authorList>
    </citation>
    <scope>NUCLEOTIDE SEQUENCE</scope>
    <source>
        <strain evidence="2">GVMAG-S-ERX555965-48</strain>
    </source>
</reference>
<proteinExistence type="predicted"/>
<sequence length="100" mass="11962">MGSGYMLYIFIISFMIIYFIHNIFNFLQNNLTNPLYKDMTNYQQKHYNDMYKVIGEKLQVNQTPPASKKDMKDELKNFLKEQMKSEQGYNSIQQAPQPFM</sequence>
<dbReference type="EMBL" id="MN738781">
    <property type="protein sequence ID" value="QHS84328.1"/>
    <property type="molecule type" value="Genomic_DNA"/>
</dbReference>
<keyword evidence="1" id="KW-0472">Membrane</keyword>
<dbReference type="AlphaFoldDB" id="A0A6C0AX53"/>
<accession>A0A6C0AX53</accession>
<keyword evidence="1" id="KW-0812">Transmembrane</keyword>
<evidence type="ECO:0000313" key="2">
    <source>
        <dbReference type="EMBL" id="QHS84328.1"/>
    </source>
</evidence>
<keyword evidence="1" id="KW-1133">Transmembrane helix</keyword>
<feature type="transmembrane region" description="Helical" evidence="1">
    <location>
        <begin position="6"/>
        <end position="27"/>
    </location>
</feature>
<evidence type="ECO:0000256" key="1">
    <source>
        <dbReference type="SAM" id="Phobius"/>
    </source>
</evidence>
<organism evidence="2">
    <name type="scientific">viral metagenome</name>
    <dbReference type="NCBI Taxonomy" id="1070528"/>
    <lineage>
        <taxon>unclassified sequences</taxon>
        <taxon>metagenomes</taxon>
        <taxon>organismal metagenomes</taxon>
    </lineage>
</organism>